<dbReference type="GO" id="GO:1903457">
    <property type="term" value="P:lactate catabolic process"/>
    <property type="evidence" value="ECO:0007669"/>
    <property type="project" value="TreeGrafter"/>
</dbReference>
<reference evidence="9 10" key="1">
    <citation type="submission" date="2015-05" db="EMBL/GenBank/DDBJ databases">
        <title>Draft genome sequence of Microvirga vignae strain BR3299, a novel nitrogen fixing bacteria isolated from Brazil semi-aired region.</title>
        <authorList>
            <person name="Zilli J.E."/>
            <person name="Passos S.R."/>
            <person name="Leite J."/>
            <person name="Baldani J.I."/>
            <person name="Xavier G.R."/>
            <person name="Rumjaneck N.G."/>
            <person name="Simoes-Araujo J.L."/>
        </authorList>
    </citation>
    <scope>NUCLEOTIDE SEQUENCE [LARGE SCALE GENOMIC DNA]</scope>
    <source>
        <strain evidence="9 10">BR3299</strain>
    </source>
</reference>
<dbReference type="PROSITE" id="PS51387">
    <property type="entry name" value="FAD_PCMH"/>
    <property type="match status" value="1"/>
</dbReference>
<comment type="caution">
    <text evidence="9">The sequence shown here is derived from an EMBL/GenBank/DDBJ whole genome shotgun (WGS) entry which is preliminary data.</text>
</comment>
<proteinExistence type="inferred from homology"/>
<keyword evidence="6" id="KW-0560">Oxidoreductase</keyword>
<dbReference type="GO" id="GO:0071949">
    <property type="term" value="F:FAD binding"/>
    <property type="evidence" value="ECO:0007669"/>
    <property type="project" value="InterPro"/>
</dbReference>
<dbReference type="InterPro" id="IPR016164">
    <property type="entry name" value="FAD-linked_Oxase-like_C"/>
</dbReference>
<dbReference type="SUPFAM" id="SSF55103">
    <property type="entry name" value="FAD-linked oxidases, C-terminal domain"/>
    <property type="match status" value="1"/>
</dbReference>
<evidence type="ECO:0000256" key="4">
    <source>
        <dbReference type="ARBA" id="ARBA00022827"/>
    </source>
</evidence>
<evidence type="ECO:0000313" key="9">
    <source>
        <dbReference type="EMBL" id="KLK93536.1"/>
    </source>
</evidence>
<feature type="domain" description="FAD-binding PCMH-type" evidence="8">
    <location>
        <begin position="49"/>
        <end position="227"/>
    </location>
</feature>
<dbReference type="Gene3D" id="1.10.45.10">
    <property type="entry name" value="Vanillyl-alcohol Oxidase, Chain A, domain 4"/>
    <property type="match status" value="1"/>
</dbReference>
<dbReference type="InterPro" id="IPR006094">
    <property type="entry name" value="Oxid_FAD_bind_N"/>
</dbReference>
<dbReference type="Proteomes" id="UP000035489">
    <property type="component" value="Unassembled WGS sequence"/>
</dbReference>
<dbReference type="GO" id="GO:0004458">
    <property type="term" value="F:D-lactate dehydrogenase (cytochrome) activity"/>
    <property type="evidence" value="ECO:0007669"/>
    <property type="project" value="UniProtKB-EC"/>
</dbReference>
<dbReference type="InterPro" id="IPR016171">
    <property type="entry name" value="Vanillyl_alc_oxidase_C-sub2"/>
</dbReference>
<organism evidence="9 10">
    <name type="scientific">Microvirga vignae</name>
    <dbReference type="NCBI Taxonomy" id="1225564"/>
    <lineage>
        <taxon>Bacteria</taxon>
        <taxon>Pseudomonadati</taxon>
        <taxon>Pseudomonadota</taxon>
        <taxon>Alphaproteobacteria</taxon>
        <taxon>Hyphomicrobiales</taxon>
        <taxon>Methylobacteriaceae</taxon>
        <taxon>Microvirga</taxon>
    </lineage>
</organism>
<dbReference type="FunFam" id="3.30.43.10:FF:000010">
    <property type="entry name" value="probable D-lactate dehydrogenase, mitochondrial"/>
    <property type="match status" value="1"/>
</dbReference>
<gene>
    <name evidence="9" type="ORF">AA309_09350</name>
</gene>
<sequence length="471" mass="50663">MNAILSPSRPKASEAAISDLVAELSNRFGERVVTSAAVREQHGHTLTWVKNQPPDIVVYARTTEEVSEIVKLCAAKGVPVIPFGTGTSLEGHVNAPDGGVCIDLSLMKRIIAVHEEDLDCVIEAGVTRKELNEHLRDKGLFFPIDPGADASIGGMVSTRASGTNAVRYGTMKDVVLSLTVVLPNGEIVKTASRAKKSSAGYDLTRLMIGSEGTLGVITEITLKLQGIPEAISAGICPFPTVKAACDAVIMTIQSGIPVARIELLDEVQVRAVNLHSKLSLPESPLLLLEFHGTDASVQEQAERFGEIAAEFTDQPFEWATKPEERSRLWQARHDAYWAARGLRPGAQSVATDVCVPISRLAECVDETKKDILESGMIAPIVGHVGDGNFHVQPLVNTDDPAEVAACEAFVDRLVKRAVAMEGTCTGEHGVGQKKMKYLEIEHGEAALDLMRVLKRAIDPHNIMNPGKIVAL</sequence>
<dbReference type="AlphaFoldDB" id="A0A0H1RF91"/>
<dbReference type="InterPro" id="IPR004113">
    <property type="entry name" value="FAD-bd_oxidored_4_C"/>
</dbReference>
<dbReference type="PANTHER" id="PTHR11748">
    <property type="entry name" value="D-LACTATE DEHYDROGENASE"/>
    <property type="match status" value="1"/>
</dbReference>
<evidence type="ECO:0000313" key="10">
    <source>
        <dbReference type="Proteomes" id="UP000035489"/>
    </source>
</evidence>
<dbReference type="Gene3D" id="3.30.465.10">
    <property type="match status" value="1"/>
</dbReference>
<dbReference type="PATRIC" id="fig|1225564.3.peg.2498"/>
<dbReference type="FunFam" id="3.30.465.10:FF:000014">
    <property type="entry name" value="D-lactate dehydrogenase (Cytochrome), putative"/>
    <property type="match status" value="1"/>
</dbReference>
<dbReference type="Pfam" id="PF01565">
    <property type="entry name" value="FAD_binding_4"/>
    <property type="match status" value="1"/>
</dbReference>
<evidence type="ECO:0000256" key="7">
    <source>
        <dbReference type="ARBA" id="ARBA00038897"/>
    </source>
</evidence>
<comment type="cofactor">
    <cofactor evidence="1">
        <name>FAD</name>
        <dbReference type="ChEBI" id="CHEBI:57692"/>
    </cofactor>
</comment>
<dbReference type="Pfam" id="PF02913">
    <property type="entry name" value="FAD-oxidase_C"/>
    <property type="match status" value="1"/>
</dbReference>
<evidence type="ECO:0000256" key="5">
    <source>
        <dbReference type="ARBA" id="ARBA00022946"/>
    </source>
</evidence>
<keyword evidence="4" id="KW-0274">FAD</keyword>
<dbReference type="RefSeq" id="WP_047188762.1">
    <property type="nucleotide sequence ID" value="NZ_LCYG01000020.1"/>
</dbReference>
<evidence type="ECO:0000256" key="6">
    <source>
        <dbReference type="ARBA" id="ARBA00023002"/>
    </source>
</evidence>
<evidence type="ECO:0000256" key="2">
    <source>
        <dbReference type="ARBA" id="ARBA00008000"/>
    </source>
</evidence>
<evidence type="ECO:0000256" key="3">
    <source>
        <dbReference type="ARBA" id="ARBA00022630"/>
    </source>
</evidence>
<comment type="similarity">
    <text evidence="2">Belongs to the FAD-binding oxidoreductase/transferase type 4 family.</text>
</comment>
<dbReference type="InterPro" id="IPR016166">
    <property type="entry name" value="FAD-bd_PCMH"/>
</dbReference>
<dbReference type="FunFam" id="1.10.45.10:FF:000001">
    <property type="entry name" value="D-lactate dehydrogenase mitochondrial"/>
    <property type="match status" value="1"/>
</dbReference>
<dbReference type="OrthoDB" id="9811557at2"/>
<dbReference type="FunFam" id="3.30.70.2740:FF:000001">
    <property type="entry name" value="D-lactate dehydrogenase mitochondrial"/>
    <property type="match status" value="1"/>
</dbReference>
<keyword evidence="10" id="KW-1185">Reference proteome</keyword>
<accession>A0A0H1RF91</accession>
<dbReference type="Gene3D" id="3.30.70.2740">
    <property type="match status" value="1"/>
</dbReference>
<keyword evidence="3" id="KW-0285">Flavoprotein</keyword>
<evidence type="ECO:0000256" key="1">
    <source>
        <dbReference type="ARBA" id="ARBA00001974"/>
    </source>
</evidence>
<dbReference type="InterPro" id="IPR016169">
    <property type="entry name" value="FAD-bd_PCMH_sub2"/>
</dbReference>
<keyword evidence="5" id="KW-0809">Transit peptide</keyword>
<dbReference type="InterPro" id="IPR036318">
    <property type="entry name" value="FAD-bd_PCMH-like_sf"/>
</dbReference>
<dbReference type="STRING" id="1225564.AA309_09350"/>
<dbReference type="SUPFAM" id="SSF56176">
    <property type="entry name" value="FAD-binding/transporter-associated domain-like"/>
    <property type="match status" value="1"/>
</dbReference>
<protein>
    <recommendedName>
        <fullName evidence="7">D-lactate dehydrogenase (cytochrome)</fullName>
        <ecNumber evidence="7">1.1.2.4</ecNumber>
    </recommendedName>
</protein>
<dbReference type="EMBL" id="LCYG01000020">
    <property type="protein sequence ID" value="KLK93536.1"/>
    <property type="molecule type" value="Genomic_DNA"/>
</dbReference>
<dbReference type="EC" id="1.1.2.4" evidence="7"/>
<evidence type="ECO:0000259" key="8">
    <source>
        <dbReference type="PROSITE" id="PS51387"/>
    </source>
</evidence>
<dbReference type="PANTHER" id="PTHR11748:SF111">
    <property type="entry name" value="D-LACTATE DEHYDROGENASE, MITOCHONDRIAL-RELATED"/>
    <property type="match status" value="1"/>
</dbReference>
<name>A0A0H1RF91_9HYPH</name>
<dbReference type="GO" id="GO:0008720">
    <property type="term" value="F:D-lactate dehydrogenase (NAD+) activity"/>
    <property type="evidence" value="ECO:0007669"/>
    <property type="project" value="TreeGrafter"/>
</dbReference>